<dbReference type="RefSeq" id="WP_186636167.1">
    <property type="nucleotide sequence ID" value="NZ_JACOAF010000021.1"/>
</dbReference>
<dbReference type="Proteomes" id="UP000659698">
    <property type="component" value="Unassembled WGS sequence"/>
</dbReference>
<sequence length="83" mass="9295">MKLKDQAEDIRLKLVGLHERDIRKILGKPDAQELLSSSQEIYIYYLSGSPKCTQVAADSSVTEALTVRMDALGNVREATMLRD</sequence>
<comment type="caution">
    <text evidence="1">The sequence shown here is derived from an EMBL/GenBank/DDBJ whole genome shotgun (WGS) entry which is preliminary data.</text>
</comment>
<protein>
    <recommendedName>
        <fullName evidence="3">Lipoprotein SmpA/OmlA domain-containing protein</fullName>
    </recommendedName>
</protein>
<evidence type="ECO:0008006" key="3">
    <source>
        <dbReference type="Google" id="ProtNLM"/>
    </source>
</evidence>
<name>A0ABR6VRG7_9BACT</name>
<dbReference type="EMBL" id="JACOAF010000021">
    <property type="protein sequence ID" value="MBC3539793.1"/>
    <property type="molecule type" value="Genomic_DNA"/>
</dbReference>
<organism evidence="1 2">
    <name type="scientific">Rufibacter sediminis</name>
    <dbReference type="NCBI Taxonomy" id="2762756"/>
    <lineage>
        <taxon>Bacteria</taxon>
        <taxon>Pseudomonadati</taxon>
        <taxon>Bacteroidota</taxon>
        <taxon>Cytophagia</taxon>
        <taxon>Cytophagales</taxon>
        <taxon>Hymenobacteraceae</taxon>
        <taxon>Rufibacter</taxon>
    </lineage>
</organism>
<reference evidence="1 2" key="1">
    <citation type="journal article" date="2019" name="Int. J. Syst. Evol. Microbiol.">
        <title>Rufibacter sediminis sp. nov., isolated from freshwater lake sediment.</title>
        <authorList>
            <person name="Qu J.H."/>
            <person name="Zhang L.J."/>
            <person name="Fu Y.H."/>
            <person name="Li H.F."/>
        </authorList>
    </citation>
    <scope>NUCLEOTIDE SEQUENCE [LARGE SCALE GENOMIC DNA]</scope>
    <source>
        <strain evidence="1 2">H-1</strain>
    </source>
</reference>
<proteinExistence type="predicted"/>
<gene>
    <name evidence="1" type="ORF">H7U12_08875</name>
</gene>
<evidence type="ECO:0000313" key="1">
    <source>
        <dbReference type="EMBL" id="MBC3539793.1"/>
    </source>
</evidence>
<accession>A0ABR6VRG7</accession>
<evidence type="ECO:0000313" key="2">
    <source>
        <dbReference type="Proteomes" id="UP000659698"/>
    </source>
</evidence>
<keyword evidence="2" id="KW-1185">Reference proteome</keyword>